<evidence type="ECO:0000313" key="2">
    <source>
        <dbReference type="Proteomes" id="UP000243459"/>
    </source>
</evidence>
<feature type="non-terminal residue" evidence="1">
    <location>
        <position position="61"/>
    </location>
</feature>
<evidence type="ECO:0000313" key="1">
    <source>
        <dbReference type="EMBL" id="ONK57709.1"/>
    </source>
</evidence>
<proteinExistence type="predicted"/>
<protein>
    <submittedName>
        <fullName evidence="1">Uncharacterized protein</fullName>
    </submittedName>
</protein>
<dbReference type="EMBL" id="CM007389">
    <property type="protein sequence ID" value="ONK57709.1"/>
    <property type="molecule type" value="Genomic_DNA"/>
</dbReference>
<organism evidence="1 2">
    <name type="scientific">Asparagus officinalis</name>
    <name type="common">Garden asparagus</name>
    <dbReference type="NCBI Taxonomy" id="4686"/>
    <lineage>
        <taxon>Eukaryota</taxon>
        <taxon>Viridiplantae</taxon>
        <taxon>Streptophyta</taxon>
        <taxon>Embryophyta</taxon>
        <taxon>Tracheophyta</taxon>
        <taxon>Spermatophyta</taxon>
        <taxon>Magnoliopsida</taxon>
        <taxon>Liliopsida</taxon>
        <taxon>Asparagales</taxon>
        <taxon>Asparagaceae</taxon>
        <taxon>Asparagoideae</taxon>
        <taxon>Asparagus</taxon>
    </lineage>
</organism>
<gene>
    <name evidence="1" type="ORF">A4U43_C09F3280</name>
</gene>
<sequence>MRNDEDNDEDETTTASGTLRISLHWIGWYWKFQTSFPQGIPTNKDWSQLGVLNEVRNQKRC</sequence>
<dbReference type="Proteomes" id="UP000243459">
    <property type="component" value="Chromosome 9"/>
</dbReference>
<dbReference type="AlphaFoldDB" id="A0A5P1E5G2"/>
<dbReference type="Gramene" id="ONK57709">
    <property type="protein sequence ID" value="ONK57709"/>
    <property type="gene ID" value="A4U43_C09F3280"/>
</dbReference>
<accession>A0A5P1E5G2</accession>
<reference evidence="2" key="1">
    <citation type="journal article" date="2017" name="Nat. Commun.">
        <title>The asparagus genome sheds light on the origin and evolution of a young Y chromosome.</title>
        <authorList>
            <person name="Harkess A."/>
            <person name="Zhou J."/>
            <person name="Xu C."/>
            <person name="Bowers J.E."/>
            <person name="Van der Hulst R."/>
            <person name="Ayyampalayam S."/>
            <person name="Mercati F."/>
            <person name="Riccardi P."/>
            <person name="McKain M.R."/>
            <person name="Kakrana A."/>
            <person name="Tang H."/>
            <person name="Ray J."/>
            <person name="Groenendijk J."/>
            <person name="Arikit S."/>
            <person name="Mathioni S.M."/>
            <person name="Nakano M."/>
            <person name="Shan H."/>
            <person name="Telgmann-Rauber A."/>
            <person name="Kanno A."/>
            <person name="Yue Z."/>
            <person name="Chen H."/>
            <person name="Li W."/>
            <person name="Chen Y."/>
            <person name="Xu X."/>
            <person name="Zhang Y."/>
            <person name="Luo S."/>
            <person name="Chen H."/>
            <person name="Gao J."/>
            <person name="Mao Z."/>
            <person name="Pires J.C."/>
            <person name="Luo M."/>
            <person name="Kudrna D."/>
            <person name="Wing R.A."/>
            <person name="Meyers B.C."/>
            <person name="Yi K."/>
            <person name="Kong H."/>
            <person name="Lavrijsen P."/>
            <person name="Sunseri F."/>
            <person name="Falavigna A."/>
            <person name="Ye Y."/>
            <person name="Leebens-Mack J.H."/>
            <person name="Chen G."/>
        </authorList>
    </citation>
    <scope>NUCLEOTIDE SEQUENCE [LARGE SCALE GENOMIC DNA]</scope>
    <source>
        <strain evidence="2">cv. DH0086</strain>
    </source>
</reference>
<name>A0A5P1E5G2_ASPOF</name>
<keyword evidence="2" id="KW-1185">Reference proteome</keyword>